<dbReference type="Proteomes" id="UP000734854">
    <property type="component" value="Unassembled WGS sequence"/>
</dbReference>
<sequence length="546" mass="59306">MWPRLGAPGRAWARLAARGRAWPRVGAPGRAWPHLAAVVVPGQACPRLDAPGRRRRAWPLVAAPSSVWLLLDGAAHLAAVVVPGQACPRLDAPGRRRRAWPLVAAPGSVWLLLDGAAPVVSLGVVGDTRIIKHFCRSSPWIGEAKYVSEKKFDDLLFSMQRLMSSMVEHDYIRLSERNSSAGGVEGGVMNLKAMEIRLGLPGSESPHRVEKIGLTLDLLPKSFVSGAKRGFSDANDGGGTWGFAAEGGGSEVNSVKGGGLFSGRGEVASGGSAGQLSGQGNVGKDLAVKAAGQERKVTPKGCGSVGNDSPVAPAANISLAKENVDIKILTNDDVLGDAIPYDQQDAMRHLCYQFLDLMPPTLPFSERWKLLEEEVIRPRNYERKQLESDSKGHPIYRYDMEPFSDHVLGVGGFGRVYKGLISEDLRDGLQPLQVAVKVHDGDNSHQGHREWLVSISNNSIVCSVSSLLIPSSRNMSGQQENVASPKLNERILSSLSRRSVAAHPWHDLETGKEAPVVFNVFINFKYSRVEIDEVRFEWVECMLDYI</sequence>
<dbReference type="Gene3D" id="3.30.200.20">
    <property type="entry name" value="Phosphorylase Kinase, domain 1"/>
    <property type="match status" value="1"/>
</dbReference>
<gene>
    <name evidence="1" type="ORF">ZIOFF_018481</name>
</gene>
<dbReference type="AlphaFoldDB" id="A0A8J5HCZ6"/>
<name>A0A8J5HCZ6_ZINOF</name>
<keyword evidence="2" id="KW-1185">Reference proteome</keyword>
<proteinExistence type="predicted"/>
<comment type="caution">
    <text evidence="1">The sequence shown here is derived from an EMBL/GenBank/DDBJ whole genome shotgun (WGS) entry which is preliminary data.</text>
</comment>
<organism evidence="1 2">
    <name type="scientific">Zingiber officinale</name>
    <name type="common">Ginger</name>
    <name type="synonym">Amomum zingiber</name>
    <dbReference type="NCBI Taxonomy" id="94328"/>
    <lineage>
        <taxon>Eukaryota</taxon>
        <taxon>Viridiplantae</taxon>
        <taxon>Streptophyta</taxon>
        <taxon>Embryophyta</taxon>
        <taxon>Tracheophyta</taxon>
        <taxon>Spermatophyta</taxon>
        <taxon>Magnoliopsida</taxon>
        <taxon>Liliopsida</taxon>
        <taxon>Zingiberales</taxon>
        <taxon>Zingiberaceae</taxon>
        <taxon>Zingiber</taxon>
    </lineage>
</organism>
<dbReference type="EMBL" id="JACMSC010000005">
    <property type="protein sequence ID" value="KAG6521365.1"/>
    <property type="molecule type" value="Genomic_DNA"/>
</dbReference>
<evidence type="ECO:0000313" key="2">
    <source>
        <dbReference type="Proteomes" id="UP000734854"/>
    </source>
</evidence>
<reference evidence="1 2" key="1">
    <citation type="submission" date="2020-08" db="EMBL/GenBank/DDBJ databases">
        <title>Plant Genome Project.</title>
        <authorList>
            <person name="Zhang R.-G."/>
        </authorList>
    </citation>
    <scope>NUCLEOTIDE SEQUENCE [LARGE SCALE GENOMIC DNA]</scope>
    <source>
        <tissue evidence="1">Rhizome</tissue>
    </source>
</reference>
<evidence type="ECO:0000313" key="1">
    <source>
        <dbReference type="EMBL" id="KAG6521365.1"/>
    </source>
</evidence>
<protein>
    <submittedName>
        <fullName evidence="1">Uncharacterized protein</fullName>
    </submittedName>
</protein>
<accession>A0A8J5HCZ6</accession>